<reference evidence="3" key="1">
    <citation type="submission" date="2022-11" db="UniProtKB">
        <authorList>
            <consortium name="WormBaseParasite"/>
        </authorList>
    </citation>
    <scope>IDENTIFICATION</scope>
</reference>
<dbReference type="SUPFAM" id="SSF55550">
    <property type="entry name" value="SH2 domain"/>
    <property type="match status" value="1"/>
</dbReference>
<dbReference type="AlphaFoldDB" id="A0A915D5X2"/>
<proteinExistence type="predicted"/>
<organism evidence="2 3">
    <name type="scientific">Ditylenchus dipsaci</name>
    <dbReference type="NCBI Taxonomy" id="166011"/>
    <lineage>
        <taxon>Eukaryota</taxon>
        <taxon>Metazoa</taxon>
        <taxon>Ecdysozoa</taxon>
        <taxon>Nematoda</taxon>
        <taxon>Chromadorea</taxon>
        <taxon>Rhabditida</taxon>
        <taxon>Tylenchina</taxon>
        <taxon>Tylenchomorpha</taxon>
        <taxon>Sphaerularioidea</taxon>
        <taxon>Anguinidae</taxon>
        <taxon>Anguininae</taxon>
        <taxon>Ditylenchus</taxon>
    </lineage>
</organism>
<dbReference type="WBParaSite" id="jg16382">
    <property type="protein sequence ID" value="jg16382"/>
    <property type="gene ID" value="jg16382"/>
</dbReference>
<accession>A0A915D5X2</accession>
<evidence type="ECO:0000313" key="3">
    <source>
        <dbReference type="WBParaSite" id="jg16382"/>
    </source>
</evidence>
<dbReference type="InterPro" id="IPR036860">
    <property type="entry name" value="SH2_dom_sf"/>
</dbReference>
<evidence type="ECO:0000313" key="2">
    <source>
        <dbReference type="Proteomes" id="UP000887574"/>
    </source>
</evidence>
<evidence type="ECO:0000256" key="1">
    <source>
        <dbReference type="SAM" id="MobiDB-lite"/>
    </source>
</evidence>
<name>A0A915D5X2_9BILA</name>
<dbReference type="Gene3D" id="3.30.505.10">
    <property type="entry name" value="SH2 domain"/>
    <property type="match status" value="1"/>
</dbReference>
<keyword evidence="2" id="KW-1185">Reference proteome</keyword>
<sequence>MADKEKKGKMKSPRWGSQKPKEAELCRILEEVQSNGQAIATEFGTVQFVDKKKGIEAKDYYHGLLPSEDMRHLLTQNGDYCVRTTEIKSEVLVRDVAGQDSSLSSLHDSKYSRMTQYQNNPKLKQHMDVGPAIDKTPQFGSLDCLIDFYADRKEPFSQFQMSTVHANTETCMGGNSATHRSNWNPNWEKVLLAKFIWDM</sequence>
<dbReference type="Proteomes" id="UP000887574">
    <property type="component" value="Unplaced"/>
</dbReference>
<feature type="region of interest" description="Disordered" evidence="1">
    <location>
        <begin position="1"/>
        <end position="21"/>
    </location>
</feature>
<protein>
    <submittedName>
        <fullName evidence="3">SH2 domain-containing protein</fullName>
    </submittedName>
</protein>